<evidence type="ECO:0000313" key="2">
    <source>
        <dbReference type="Proteomes" id="UP000002457"/>
    </source>
</evidence>
<dbReference type="EMBL" id="CP001338">
    <property type="protein sequence ID" value="ACL17334.1"/>
    <property type="molecule type" value="Genomic_DNA"/>
</dbReference>
<sequence>MCWSNRGDNGRFSACNDDEVLNKGKVIEVFVERQRMQGDTIK</sequence>
<dbReference type="Proteomes" id="UP000002457">
    <property type="component" value="Chromosome"/>
</dbReference>
<evidence type="ECO:0000313" key="1">
    <source>
        <dbReference type="EMBL" id="ACL17334.1"/>
    </source>
</evidence>
<dbReference type="HOGENOM" id="CLU_3245386_0_0_2"/>
<proteinExistence type="predicted"/>
<protein>
    <submittedName>
        <fullName evidence="1">Uncharacterized protein</fullName>
    </submittedName>
</protein>
<gene>
    <name evidence="1" type="ordered locus">Mpal_2035</name>
</gene>
<reference evidence="1 2" key="1">
    <citation type="journal article" date="2015" name="Genome Announc.">
        <title>Complete Genome Sequence of Methanosphaerula palustris E1-9CT, a Hydrogenotrophic Methanogen Isolated from a Minerotrophic Fen Peatland.</title>
        <authorList>
            <person name="Cadillo-Quiroz H."/>
            <person name="Browne P."/>
            <person name="Kyrpides N."/>
            <person name="Woyke T."/>
            <person name="Goodwin L."/>
            <person name="Detter C."/>
            <person name="Yavitt J.B."/>
            <person name="Zinder S.H."/>
        </authorList>
    </citation>
    <scope>NUCLEOTIDE SEQUENCE [LARGE SCALE GENOMIC DNA]</scope>
    <source>
        <strain evidence="2">ATCC BAA-1556 / DSM 19958 / E1-9c</strain>
    </source>
</reference>
<name>B8GDI3_METPE</name>
<keyword evidence="2" id="KW-1185">Reference proteome</keyword>
<accession>B8GDI3</accession>
<organism evidence="1 2">
    <name type="scientific">Methanosphaerula palustris (strain ATCC BAA-1556 / DSM 19958 / E1-9c)</name>
    <dbReference type="NCBI Taxonomy" id="521011"/>
    <lineage>
        <taxon>Archaea</taxon>
        <taxon>Methanobacteriati</taxon>
        <taxon>Methanobacteriota</taxon>
        <taxon>Stenosarchaea group</taxon>
        <taxon>Methanomicrobia</taxon>
        <taxon>Methanomicrobiales</taxon>
        <taxon>Methanoregulaceae</taxon>
        <taxon>Methanosphaerula</taxon>
    </lineage>
</organism>
<dbReference type="KEGG" id="mpl:Mpal_2035"/>
<dbReference type="AlphaFoldDB" id="B8GDI3"/>